<dbReference type="EMBL" id="MN741021">
    <property type="protein sequence ID" value="QHU23043.1"/>
    <property type="molecule type" value="Genomic_DNA"/>
</dbReference>
<accession>A0A6C0L0G9</accession>
<organism evidence="2">
    <name type="scientific">viral metagenome</name>
    <dbReference type="NCBI Taxonomy" id="1070528"/>
    <lineage>
        <taxon>unclassified sequences</taxon>
        <taxon>metagenomes</taxon>
        <taxon>organismal metagenomes</taxon>
    </lineage>
</organism>
<reference evidence="2" key="1">
    <citation type="journal article" date="2020" name="Nature">
        <title>Giant virus diversity and host interactions through global metagenomics.</title>
        <authorList>
            <person name="Schulz F."/>
            <person name="Roux S."/>
            <person name="Paez-Espino D."/>
            <person name="Jungbluth S."/>
            <person name="Walsh D.A."/>
            <person name="Denef V.J."/>
            <person name="McMahon K.D."/>
            <person name="Konstantinidis K.T."/>
            <person name="Eloe-Fadrosh E.A."/>
            <person name="Kyrpides N.C."/>
            <person name="Woyke T."/>
        </authorList>
    </citation>
    <scope>NUCLEOTIDE SEQUENCE</scope>
    <source>
        <strain evidence="2">GVMAG-S-ERX555907-63</strain>
    </source>
</reference>
<evidence type="ECO:0000313" key="2">
    <source>
        <dbReference type="EMBL" id="QHU23043.1"/>
    </source>
</evidence>
<feature type="region of interest" description="Disordered" evidence="1">
    <location>
        <begin position="210"/>
        <end position="236"/>
    </location>
</feature>
<evidence type="ECO:0000256" key="1">
    <source>
        <dbReference type="SAM" id="MobiDB-lite"/>
    </source>
</evidence>
<proteinExistence type="predicted"/>
<sequence>MIDVNSMCDNIFLKTQELIKSENVISSTLERLKQLETLLLFEFIKLSPLSMKRKTRSHRKVDVDNRLIINGHTLCVCYISQDGNKPQQIDNLGWGSYIDMKKKTLNYYKNKKCTQVVYDLSKMWSSIVEIAKFKEENKLNMVLFTNKRAQKYELYYPNSSQKHRSFLKDSYSLVKYLVEKNCGFGKFDDYPTINSIFVFMNKYNIDNPHSSCTTEEQEESENESEEPAATIDGGVKTDTVNSELDPEFMWEQIFEVLGILPRDCQCKQYGISLYDRCVVNGKSRKGLRPKHKPGCTKIICPI</sequence>
<protein>
    <submittedName>
        <fullName evidence="2">Uncharacterized protein</fullName>
    </submittedName>
</protein>
<dbReference type="AlphaFoldDB" id="A0A6C0L0G9"/>
<feature type="compositionally biased region" description="Acidic residues" evidence="1">
    <location>
        <begin position="215"/>
        <end position="226"/>
    </location>
</feature>
<name>A0A6C0L0G9_9ZZZZ</name>